<dbReference type="Pfam" id="PF14045">
    <property type="entry name" value="YIEGIA"/>
    <property type="match status" value="1"/>
</dbReference>
<keyword evidence="1" id="KW-0472">Membrane</keyword>
<name>A0ABS7DKZ1_9FIRM</name>
<feature type="transmembrane region" description="Helical" evidence="1">
    <location>
        <begin position="38"/>
        <end position="60"/>
    </location>
</feature>
<evidence type="ECO:0000313" key="2">
    <source>
        <dbReference type="EMBL" id="MBW7571505.1"/>
    </source>
</evidence>
<feature type="transmembrane region" description="Helical" evidence="1">
    <location>
        <begin position="137"/>
        <end position="156"/>
    </location>
</feature>
<accession>A0ABS7DKZ1</accession>
<dbReference type="Proteomes" id="UP000719942">
    <property type="component" value="Unassembled WGS sequence"/>
</dbReference>
<feature type="transmembrane region" description="Helical" evidence="1">
    <location>
        <begin position="6"/>
        <end position="26"/>
    </location>
</feature>
<keyword evidence="1" id="KW-1133">Transmembrane helix</keyword>
<keyword evidence="3" id="KW-1185">Reference proteome</keyword>
<evidence type="ECO:0000256" key="1">
    <source>
        <dbReference type="SAM" id="Phobius"/>
    </source>
</evidence>
<evidence type="ECO:0000313" key="3">
    <source>
        <dbReference type="Proteomes" id="UP000719942"/>
    </source>
</evidence>
<comment type="caution">
    <text evidence="2">The sequence shown here is derived from an EMBL/GenBank/DDBJ whole genome shotgun (WGS) entry which is preliminary data.</text>
</comment>
<keyword evidence="1" id="KW-0812">Transmembrane</keyword>
<reference evidence="2 3" key="1">
    <citation type="submission" date="2021-03" db="EMBL/GenBank/DDBJ databases">
        <title>Caproiciproducens sp. nov. isolated from feces of cow.</title>
        <authorList>
            <person name="Choi J.-Y."/>
        </authorList>
    </citation>
    <scope>NUCLEOTIDE SEQUENCE [LARGE SCALE GENOMIC DNA]</scope>
    <source>
        <strain evidence="2 3">AGMB10547</strain>
    </source>
</reference>
<organism evidence="2 3">
    <name type="scientific">Caproiciproducens faecalis</name>
    <dbReference type="NCBI Taxonomy" id="2820301"/>
    <lineage>
        <taxon>Bacteria</taxon>
        <taxon>Bacillati</taxon>
        <taxon>Bacillota</taxon>
        <taxon>Clostridia</taxon>
        <taxon>Eubacteriales</taxon>
        <taxon>Acutalibacteraceae</taxon>
        <taxon>Caproiciproducens</taxon>
    </lineage>
</organism>
<dbReference type="EMBL" id="JAGFNZ010000001">
    <property type="protein sequence ID" value="MBW7571505.1"/>
    <property type="molecule type" value="Genomic_DNA"/>
</dbReference>
<proteinExistence type="predicted"/>
<gene>
    <name evidence="2" type="ORF">J5W02_01650</name>
</gene>
<sequence>MNSLDIYMISTGIIIGTIARLVTLKVDFRQVPSYPTAFFNNIFLGFVAATLGSVAIPALLAGDFVAVTFLTVAVQQFRDVRVAERESLGKLEHTEYTQRGEAYIDGIAKTFESRNYISLITSLATVLVMEALRNANIVVSILCGAVAGIVVMVLIYRFTKGKTVGEICEVNLGQIEVRGSELYVDGMYVTNYLGTDRSRELFLSKGIAVVITPDDPKSRVTLENYGQRQAILFEAIRILGVRRYKFLRKNFETGKIIISFIPINYDAEKVIKAIKHTPILENSRKIDRIMKNSGGSHNG</sequence>
<dbReference type="InterPro" id="IPR025918">
    <property type="entry name" value="YIEGIA"/>
</dbReference>
<protein>
    <submittedName>
        <fullName evidence="2">YIEGIA domain-containing protein</fullName>
    </submittedName>
</protein>